<evidence type="ECO:0000313" key="2">
    <source>
        <dbReference type="Proteomes" id="UP000494040"/>
    </source>
</evidence>
<organism evidence="1 2">
    <name type="scientific">Cimex lectularius</name>
    <name type="common">Bed bug</name>
    <name type="synonym">Acanthia lectularia</name>
    <dbReference type="NCBI Taxonomy" id="79782"/>
    <lineage>
        <taxon>Eukaryota</taxon>
        <taxon>Metazoa</taxon>
        <taxon>Ecdysozoa</taxon>
        <taxon>Arthropoda</taxon>
        <taxon>Hexapoda</taxon>
        <taxon>Insecta</taxon>
        <taxon>Pterygota</taxon>
        <taxon>Neoptera</taxon>
        <taxon>Paraneoptera</taxon>
        <taxon>Hemiptera</taxon>
        <taxon>Heteroptera</taxon>
        <taxon>Panheteroptera</taxon>
        <taxon>Cimicomorpha</taxon>
        <taxon>Cimicidae</taxon>
        <taxon>Cimex</taxon>
    </lineage>
</organism>
<dbReference type="EnsemblMetazoa" id="XM_014386536.2">
    <property type="protein sequence ID" value="XP_014242022.1"/>
    <property type="gene ID" value="LOC106662444"/>
</dbReference>
<dbReference type="Proteomes" id="UP000494040">
    <property type="component" value="Unassembled WGS sequence"/>
</dbReference>
<dbReference type="KEGG" id="clec:106662444"/>
<dbReference type="EnsemblMetazoa" id="XM_014386537.2">
    <property type="protein sequence ID" value="XP_014242023.1"/>
    <property type="gene ID" value="LOC106662444"/>
</dbReference>
<protein>
    <submittedName>
        <fullName evidence="1">Uncharacterized protein</fullName>
    </submittedName>
</protein>
<accession>A0A8I6RE07</accession>
<dbReference type="AlphaFoldDB" id="A0A8I6RE07"/>
<name>A0A8I6RE07_CIMLE</name>
<dbReference type="GeneID" id="106662444"/>
<reference evidence="1" key="1">
    <citation type="submission" date="2022-01" db="UniProtKB">
        <authorList>
            <consortium name="EnsemblMetazoa"/>
        </authorList>
    </citation>
    <scope>IDENTIFICATION</scope>
</reference>
<dbReference type="RefSeq" id="XP_014242023.1">
    <property type="nucleotide sequence ID" value="XM_014386537.2"/>
</dbReference>
<keyword evidence="2" id="KW-1185">Reference proteome</keyword>
<evidence type="ECO:0000313" key="1">
    <source>
        <dbReference type="EnsemblMetazoa" id="XP_014242022.1"/>
    </source>
</evidence>
<dbReference type="RefSeq" id="XP_014242022.1">
    <property type="nucleotide sequence ID" value="XM_014386536.2"/>
</dbReference>
<sequence>MSMSMVQMTHIAAFAIVVAISVYRAYVFYQRSLKEQMLQKKEGAKRHKCPEKQNLDIDLARVKLRCSAVTFNVTGLKQIERKLRLKSLQVNHYNGLVHATCKAALNTGGPGFLMEIVKIAHQHDRKMKQHFIL</sequence>
<proteinExistence type="predicted"/>